<reference evidence="1" key="1">
    <citation type="submission" date="2023-03" db="EMBL/GenBank/DDBJ databases">
        <title>Massive genome expansion in bonnet fungi (Mycena s.s.) driven by repeated elements and novel gene families across ecological guilds.</title>
        <authorList>
            <consortium name="Lawrence Berkeley National Laboratory"/>
            <person name="Harder C.B."/>
            <person name="Miyauchi S."/>
            <person name="Viragh M."/>
            <person name="Kuo A."/>
            <person name="Thoen E."/>
            <person name="Andreopoulos B."/>
            <person name="Lu D."/>
            <person name="Skrede I."/>
            <person name="Drula E."/>
            <person name="Henrissat B."/>
            <person name="Morin E."/>
            <person name="Kohler A."/>
            <person name="Barry K."/>
            <person name="LaButti K."/>
            <person name="Morin E."/>
            <person name="Salamov A."/>
            <person name="Lipzen A."/>
            <person name="Mereny Z."/>
            <person name="Hegedus B."/>
            <person name="Baldrian P."/>
            <person name="Stursova M."/>
            <person name="Weitz H."/>
            <person name="Taylor A."/>
            <person name="Grigoriev I.V."/>
            <person name="Nagy L.G."/>
            <person name="Martin F."/>
            <person name="Kauserud H."/>
        </authorList>
    </citation>
    <scope>NUCLEOTIDE SEQUENCE</scope>
    <source>
        <strain evidence="1">CBHHK188m</strain>
    </source>
</reference>
<sequence length="162" mass="18536">MSFPQSHFLPFCARSTFPSHLHTLHLYQVAIAKAELLQCLPALPTLERLSISDQLHLEGEVHQPLITDAFLTALTQKTHPACLVPRLHFFDCPSFLQFDDTIYLDCILSRIPPLLAAHTFDCEFWWLPGHKRELDATVLTQLCELSRKKRLLFLFSAAIMPV</sequence>
<evidence type="ECO:0000313" key="1">
    <source>
        <dbReference type="EMBL" id="KAJ7770308.1"/>
    </source>
</evidence>
<accession>A0AAD7JU43</accession>
<name>A0AAD7JU43_9AGAR</name>
<dbReference type="EMBL" id="JARJLG010000024">
    <property type="protein sequence ID" value="KAJ7770308.1"/>
    <property type="molecule type" value="Genomic_DNA"/>
</dbReference>
<comment type="caution">
    <text evidence="1">The sequence shown here is derived from an EMBL/GenBank/DDBJ whole genome shotgun (WGS) entry which is preliminary data.</text>
</comment>
<dbReference type="Proteomes" id="UP001215280">
    <property type="component" value="Unassembled WGS sequence"/>
</dbReference>
<dbReference type="AlphaFoldDB" id="A0AAD7JU43"/>
<gene>
    <name evidence="1" type="ORF">DFH07DRAFT_273062</name>
</gene>
<evidence type="ECO:0000313" key="2">
    <source>
        <dbReference type="Proteomes" id="UP001215280"/>
    </source>
</evidence>
<protein>
    <submittedName>
        <fullName evidence="1">Uncharacterized protein</fullName>
    </submittedName>
</protein>
<keyword evidence="2" id="KW-1185">Reference proteome</keyword>
<organism evidence="1 2">
    <name type="scientific">Mycena maculata</name>
    <dbReference type="NCBI Taxonomy" id="230809"/>
    <lineage>
        <taxon>Eukaryota</taxon>
        <taxon>Fungi</taxon>
        <taxon>Dikarya</taxon>
        <taxon>Basidiomycota</taxon>
        <taxon>Agaricomycotina</taxon>
        <taxon>Agaricomycetes</taxon>
        <taxon>Agaricomycetidae</taxon>
        <taxon>Agaricales</taxon>
        <taxon>Marasmiineae</taxon>
        <taxon>Mycenaceae</taxon>
        <taxon>Mycena</taxon>
    </lineage>
</organism>
<proteinExistence type="predicted"/>